<feature type="region of interest" description="Disordered" evidence="1">
    <location>
        <begin position="191"/>
        <end position="359"/>
    </location>
</feature>
<feature type="transmembrane region" description="Helical" evidence="2">
    <location>
        <begin position="30"/>
        <end position="50"/>
    </location>
</feature>
<evidence type="ECO:0000313" key="4">
    <source>
        <dbReference type="Proteomes" id="UP000504610"/>
    </source>
</evidence>
<keyword evidence="4" id="KW-1185">Reference proteome</keyword>
<evidence type="ECO:0000259" key="3">
    <source>
        <dbReference type="Pfam" id="PF14364"/>
    </source>
</evidence>
<sequence length="391" mass="44063">MCSSPSDNNINTHLQKRKKNMELVSTAASWFTPTTLFLLLNLMIGTIVITSRIGSSGSRKQHPHHDGFGSGHAPLARAPSIMDRVKSINFHLYKFPHPETDLFSTTTHHHDVIGSDLHVYPDPNPAPLQRAPSLLDRVKSINMSSYFKFPHDVTGSDPHSHSHPDPTPLQRAPSLLDRVRSINMSHFKFPQYTPEENHSAPTHAEPTRFDHTPTRMGRVDPIDISKFRIPEEDQPEPETRFDNQINPPGLARAPSILERVKSIKLPSFYRSDPDTRPDPDSSLHEDHKPVRSKSESKKPVKKKKKATGKMTKSASEKSGFGFVEEKEAAESAESVERRRPDTARVERSTSFGDGEDGVDAKASDFINKFKQQLKLQRLDSILRNKEMLKAK</sequence>
<feature type="compositionally biased region" description="Basic and acidic residues" evidence="1">
    <location>
        <begin position="205"/>
        <end position="241"/>
    </location>
</feature>
<dbReference type="RefSeq" id="XP_018471840.1">
    <property type="nucleotide sequence ID" value="XM_018616338.2"/>
</dbReference>
<dbReference type="InterPro" id="IPR008480">
    <property type="entry name" value="DUF761_pln"/>
</dbReference>
<evidence type="ECO:0000256" key="1">
    <source>
        <dbReference type="SAM" id="MobiDB-lite"/>
    </source>
</evidence>
<gene>
    <name evidence="5" type="primary">LOC108843208</name>
</gene>
<evidence type="ECO:0000256" key="2">
    <source>
        <dbReference type="SAM" id="Phobius"/>
    </source>
</evidence>
<reference evidence="4" key="1">
    <citation type="journal article" date="2019" name="Database">
        <title>The radish genome database (RadishGD): an integrated information resource for radish genomics.</title>
        <authorList>
            <person name="Yu H.J."/>
            <person name="Baek S."/>
            <person name="Lee Y.J."/>
            <person name="Cho A."/>
            <person name="Mun J.H."/>
        </authorList>
    </citation>
    <scope>NUCLEOTIDE SEQUENCE [LARGE SCALE GENOMIC DNA]</scope>
    <source>
        <strain evidence="4">cv. WK10039</strain>
    </source>
</reference>
<dbReference type="Proteomes" id="UP000504610">
    <property type="component" value="Chromosome 2"/>
</dbReference>
<name>A0A6J0MH76_RAPSA</name>
<dbReference type="Pfam" id="PF05553">
    <property type="entry name" value="DUF761"/>
    <property type="match status" value="1"/>
</dbReference>
<dbReference type="KEGG" id="rsz:108843208"/>
<feature type="compositionally biased region" description="Basic and acidic residues" evidence="1">
    <location>
        <begin position="271"/>
        <end position="298"/>
    </location>
</feature>
<protein>
    <submittedName>
        <fullName evidence="5">Pathogen-associated molecular patterns-induced protein A70</fullName>
    </submittedName>
</protein>
<organism evidence="4 5">
    <name type="scientific">Raphanus sativus</name>
    <name type="common">Radish</name>
    <name type="synonym">Raphanus raphanistrum var. sativus</name>
    <dbReference type="NCBI Taxonomy" id="3726"/>
    <lineage>
        <taxon>Eukaryota</taxon>
        <taxon>Viridiplantae</taxon>
        <taxon>Streptophyta</taxon>
        <taxon>Embryophyta</taxon>
        <taxon>Tracheophyta</taxon>
        <taxon>Spermatophyta</taxon>
        <taxon>Magnoliopsida</taxon>
        <taxon>eudicotyledons</taxon>
        <taxon>Gunneridae</taxon>
        <taxon>Pentapetalae</taxon>
        <taxon>rosids</taxon>
        <taxon>malvids</taxon>
        <taxon>Brassicales</taxon>
        <taxon>Brassicaceae</taxon>
        <taxon>Brassiceae</taxon>
        <taxon>Raphanus</taxon>
    </lineage>
</organism>
<keyword evidence="2" id="KW-0472">Membrane</keyword>
<accession>A0A6J0MH76</accession>
<feature type="domain" description="DUF4408" evidence="3">
    <location>
        <begin position="23"/>
        <end position="52"/>
    </location>
</feature>
<keyword evidence="2" id="KW-1133">Transmembrane helix</keyword>
<feature type="region of interest" description="Disordered" evidence="1">
    <location>
        <begin position="152"/>
        <end position="172"/>
    </location>
</feature>
<dbReference type="Pfam" id="PF14364">
    <property type="entry name" value="DUF4408"/>
    <property type="match status" value="1"/>
</dbReference>
<evidence type="ECO:0000313" key="5">
    <source>
        <dbReference type="RefSeq" id="XP_018471840.1"/>
    </source>
</evidence>
<feature type="compositionally biased region" description="Basic and acidic residues" evidence="1">
    <location>
        <begin position="323"/>
        <end position="347"/>
    </location>
</feature>
<dbReference type="AlphaFoldDB" id="A0A6J0MH76"/>
<dbReference type="GeneID" id="108843208"/>
<proteinExistence type="predicted"/>
<keyword evidence="2" id="KW-0812">Transmembrane</keyword>
<dbReference type="PANTHER" id="PTHR33098:SF50">
    <property type="entry name" value="PATHOGEN-ASSOCIATED MOLECULAR PATTERNS-INDUCED PROTEIN A70"/>
    <property type="match status" value="1"/>
</dbReference>
<dbReference type="OrthoDB" id="1685070at2759"/>
<dbReference type="PANTHER" id="PTHR33098">
    <property type="entry name" value="COTTON FIBER (DUF761)"/>
    <property type="match status" value="1"/>
</dbReference>
<reference evidence="5" key="2">
    <citation type="submission" date="2025-08" db="UniProtKB">
        <authorList>
            <consortium name="RefSeq"/>
        </authorList>
    </citation>
    <scope>IDENTIFICATION</scope>
    <source>
        <tissue evidence="5">Leaf</tissue>
    </source>
</reference>
<dbReference type="InterPro" id="IPR025520">
    <property type="entry name" value="DUF4408"/>
</dbReference>